<dbReference type="InterPro" id="IPR050727">
    <property type="entry name" value="GH43_arabinanases"/>
</dbReference>
<evidence type="ECO:0000313" key="8">
    <source>
        <dbReference type="Proteomes" id="UP001623384"/>
    </source>
</evidence>
<name>A0ABZ2R3E5_9MICC</name>
<keyword evidence="3 5" id="KW-0378">Hydrolase</keyword>
<dbReference type="PANTHER" id="PTHR43301">
    <property type="entry name" value="ARABINAN ENDO-1,5-ALPHA-L-ARABINOSIDASE"/>
    <property type="match status" value="1"/>
</dbReference>
<dbReference type="EMBL" id="CP148033">
    <property type="protein sequence ID" value="WXK92968.1"/>
    <property type="molecule type" value="Genomic_DNA"/>
</dbReference>
<evidence type="ECO:0000256" key="5">
    <source>
        <dbReference type="RuleBase" id="RU361187"/>
    </source>
</evidence>
<evidence type="ECO:0000313" key="7">
    <source>
        <dbReference type="EMBL" id="WXK92968.1"/>
    </source>
</evidence>
<feature type="region of interest" description="Disordered" evidence="6">
    <location>
        <begin position="16"/>
        <end position="36"/>
    </location>
</feature>
<keyword evidence="8" id="KW-1185">Reference proteome</keyword>
<evidence type="ECO:0000256" key="1">
    <source>
        <dbReference type="ARBA" id="ARBA00004834"/>
    </source>
</evidence>
<reference evidence="7 8" key="1">
    <citation type="submission" date="2024-03" db="EMBL/GenBank/DDBJ databases">
        <title>Rhodococcus navarretei sp. nov. and Pseudarthrobacter quantumdoti sp. nov., two new species with the ability to biosynthesize Quantum Dots isolated from soil samples at Union Glacier, Antarctica.</title>
        <authorList>
            <person name="Vargas M."/>
        </authorList>
    </citation>
    <scope>NUCLEOTIDE SEQUENCE [LARGE SCALE GENOMIC DNA]</scope>
    <source>
        <strain evidence="7 8">RC-2-3</strain>
    </source>
</reference>
<evidence type="ECO:0000256" key="3">
    <source>
        <dbReference type="ARBA" id="ARBA00022801"/>
    </source>
</evidence>
<accession>A0ABZ2R3E5</accession>
<comment type="similarity">
    <text evidence="2 5">Belongs to the glycosyl hydrolase 43 family.</text>
</comment>
<organism evidence="7 8">
    <name type="scientific">Pseudarthrobacter quantipunctorum</name>
    <dbReference type="NCBI Taxonomy" id="3128980"/>
    <lineage>
        <taxon>Bacteria</taxon>
        <taxon>Bacillati</taxon>
        <taxon>Actinomycetota</taxon>
        <taxon>Actinomycetes</taxon>
        <taxon>Micrococcales</taxon>
        <taxon>Micrococcaceae</taxon>
        <taxon>Pseudarthrobacter</taxon>
    </lineage>
</organism>
<sequence>MAVHTDSGIDVAAELLPLPAGATQEPSSWGTRHAHDPTVVRDDDGTYYMFSTDAVANSKDIPSGVHVRTSTDLVRWTYLGTALDGVPEAAAAWSGAQGLWAPEVVRWPGGGWHMYYSASTFGSNTSAIGLAVAPSPNGPWEDRGLVVATRKGEHSQNAIDAAVAFDGGGNPWLTYGSFFSGIYILPLDPGSGLPRVAGDLGSVIARRPRSVEGAVEGAFILRSPQDGRYILFTSYDSLFTTYNVRVAVADHITGPYRDFRGLEMTDVDAPPAAVGTKVLGSYQFDGGTAWLAPGHNSVLTQKGPDGAAEHFMVHHVRFGADPSQHVVQLRRLFFTAGGWPVISPQPFAGLRSEAVPAPADVAGTWEVLRFDPESTDVVPAVRMGVESVDLHPADFRGHPLAVRLRPTDPGGEPGTEIDAVVFGSWDWSRNRPALSFSGIDQRGVAWSGTREGLL</sequence>
<proteinExistence type="inferred from homology"/>
<evidence type="ECO:0000256" key="2">
    <source>
        <dbReference type="ARBA" id="ARBA00009865"/>
    </source>
</evidence>
<comment type="pathway">
    <text evidence="1">Glycan metabolism; L-arabinan degradation.</text>
</comment>
<dbReference type="Pfam" id="PF04616">
    <property type="entry name" value="Glyco_hydro_43"/>
    <property type="match status" value="1"/>
</dbReference>
<dbReference type="InterPro" id="IPR023296">
    <property type="entry name" value="Glyco_hydro_beta-prop_sf"/>
</dbReference>
<dbReference type="Proteomes" id="UP001623384">
    <property type="component" value="Chromosome"/>
</dbReference>
<keyword evidence="4 5" id="KW-0326">Glycosidase</keyword>
<dbReference type="CDD" id="cd08998">
    <property type="entry name" value="GH43_Arb43a-like"/>
    <property type="match status" value="1"/>
</dbReference>
<evidence type="ECO:0000256" key="6">
    <source>
        <dbReference type="SAM" id="MobiDB-lite"/>
    </source>
</evidence>
<gene>
    <name evidence="7" type="ORF">WHH00_18230</name>
</gene>
<dbReference type="PANTHER" id="PTHR43301:SF3">
    <property type="entry name" value="ARABINAN ENDO-1,5-ALPHA-L-ARABINOSIDASE A-RELATED"/>
    <property type="match status" value="1"/>
</dbReference>
<dbReference type="SUPFAM" id="SSF75005">
    <property type="entry name" value="Arabinanase/levansucrase/invertase"/>
    <property type="match status" value="1"/>
</dbReference>
<protein>
    <submittedName>
        <fullName evidence="7">Arabinan endo-1,5-alpha-L-arabinosidase</fullName>
    </submittedName>
</protein>
<dbReference type="Gene3D" id="2.115.10.20">
    <property type="entry name" value="Glycosyl hydrolase domain, family 43"/>
    <property type="match status" value="1"/>
</dbReference>
<dbReference type="RefSeq" id="WP_406635023.1">
    <property type="nucleotide sequence ID" value="NZ_CP148033.1"/>
</dbReference>
<dbReference type="InterPro" id="IPR006710">
    <property type="entry name" value="Glyco_hydro_43"/>
</dbReference>
<evidence type="ECO:0000256" key="4">
    <source>
        <dbReference type="ARBA" id="ARBA00023295"/>
    </source>
</evidence>